<dbReference type="GO" id="GO:0004341">
    <property type="term" value="F:gluconolactonase activity"/>
    <property type="evidence" value="ECO:0007669"/>
    <property type="project" value="TreeGrafter"/>
</dbReference>
<evidence type="ECO:0000259" key="4">
    <source>
        <dbReference type="Pfam" id="PF08450"/>
    </source>
</evidence>
<feature type="binding site" evidence="3">
    <location>
        <position position="102"/>
    </location>
    <ligand>
        <name>substrate</name>
    </ligand>
</feature>
<evidence type="ECO:0000256" key="3">
    <source>
        <dbReference type="PIRSR" id="PIRSR605511-2"/>
    </source>
</evidence>
<dbReference type="RefSeq" id="WP_147083878.1">
    <property type="nucleotide sequence ID" value="NZ_VOQR01000001.1"/>
</dbReference>
<dbReference type="GO" id="GO:0019853">
    <property type="term" value="P:L-ascorbic acid biosynthetic process"/>
    <property type="evidence" value="ECO:0007669"/>
    <property type="project" value="TreeGrafter"/>
</dbReference>
<dbReference type="InterPro" id="IPR013658">
    <property type="entry name" value="SGL"/>
</dbReference>
<feature type="binding site" evidence="3">
    <location>
        <position position="17"/>
    </location>
    <ligand>
        <name>a divalent metal cation</name>
        <dbReference type="ChEBI" id="CHEBI:60240"/>
    </ligand>
</feature>
<dbReference type="Gene3D" id="2.120.10.30">
    <property type="entry name" value="TolB, C-terminal domain"/>
    <property type="match status" value="1"/>
</dbReference>
<evidence type="ECO:0000313" key="6">
    <source>
        <dbReference type="Proteomes" id="UP000321250"/>
    </source>
</evidence>
<keyword evidence="3" id="KW-0479">Metal-binding</keyword>
<dbReference type="PRINTS" id="PR01790">
    <property type="entry name" value="SMP30FAMILY"/>
</dbReference>
<proteinExistence type="inferred from homology"/>
<dbReference type="SUPFAM" id="SSF63829">
    <property type="entry name" value="Calcium-dependent phosphotriesterase"/>
    <property type="match status" value="1"/>
</dbReference>
<feature type="binding site" evidence="3">
    <location>
        <position position="148"/>
    </location>
    <ligand>
        <name>a divalent metal cation</name>
        <dbReference type="ChEBI" id="CHEBI:60240"/>
    </ligand>
</feature>
<gene>
    <name evidence="5" type="ORF">FSB78_17855</name>
</gene>
<feature type="binding site" evidence="3">
    <location>
        <position position="197"/>
    </location>
    <ligand>
        <name>a divalent metal cation</name>
        <dbReference type="ChEBI" id="CHEBI:60240"/>
    </ligand>
</feature>
<comment type="cofactor">
    <cofactor evidence="3">
        <name>Zn(2+)</name>
        <dbReference type="ChEBI" id="CHEBI:29105"/>
    </cofactor>
    <text evidence="3">Binds 1 divalent metal cation per subunit.</text>
</comment>
<protein>
    <submittedName>
        <fullName evidence="5">SMP-30/gluconolactonase/LRE family protein</fullName>
    </submittedName>
</protein>
<evidence type="ECO:0000256" key="1">
    <source>
        <dbReference type="ARBA" id="ARBA00008853"/>
    </source>
</evidence>
<keyword evidence="6" id="KW-1185">Reference proteome</keyword>
<keyword evidence="3" id="KW-0862">Zinc</keyword>
<dbReference type="PANTHER" id="PTHR10907:SF47">
    <property type="entry name" value="REGUCALCIN"/>
    <property type="match status" value="1"/>
</dbReference>
<evidence type="ECO:0000313" key="5">
    <source>
        <dbReference type="EMBL" id="TXC72606.1"/>
    </source>
</evidence>
<sequence length="292" mass="30783">MEEAVRTVWQGAMTLGEGPVWDAAAQQLWFVDIKQHRVHRLDPATDAVESWPAPAQVGWVLPAEGGRMIAGLQTGLATFDPATGDFTPLAEVEPHLPGNRLNDATVDADGTIWFGSMDDGCELPTGRLHRFDGAAVTTTAIPAVPITNGPAFAPGGDTLYHVDTAGGVLHAVTIDADGEPGAMRDFVRIDPDHGNPDGAITDSAGNVWVGIWGGWCARCYAPDGSLLREVRFPCANVTKVALGGPDLRTAYATTAKADLTEAELAEQPLAGGVFMFEVEVPGLPVPVARLRS</sequence>
<feature type="active site" description="Proton donor/acceptor" evidence="2">
    <location>
        <position position="197"/>
    </location>
</feature>
<dbReference type="GO" id="GO:0005509">
    <property type="term" value="F:calcium ion binding"/>
    <property type="evidence" value="ECO:0007669"/>
    <property type="project" value="TreeGrafter"/>
</dbReference>
<dbReference type="Proteomes" id="UP000321250">
    <property type="component" value="Unassembled WGS sequence"/>
</dbReference>
<feature type="domain" description="SMP-30/Gluconolactonase/LRE-like region" evidence="4">
    <location>
        <begin position="15"/>
        <end position="255"/>
    </location>
</feature>
<dbReference type="EMBL" id="VOQR01000001">
    <property type="protein sequence ID" value="TXC72606.1"/>
    <property type="molecule type" value="Genomic_DNA"/>
</dbReference>
<accession>A0A5C6UK66</accession>
<feature type="binding site" evidence="3">
    <location>
        <position position="100"/>
    </location>
    <ligand>
        <name>substrate</name>
    </ligand>
</feature>
<dbReference type="AlphaFoldDB" id="A0A5C6UK66"/>
<dbReference type="OrthoDB" id="2633250at2"/>
<dbReference type="Pfam" id="PF08450">
    <property type="entry name" value="SGL"/>
    <property type="match status" value="1"/>
</dbReference>
<evidence type="ECO:0000256" key="2">
    <source>
        <dbReference type="PIRSR" id="PIRSR605511-1"/>
    </source>
</evidence>
<comment type="similarity">
    <text evidence="1">Belongs to the SMP-30/CGR1 family.</text>
</comment>
<organism evidence="5 6">
    <name type="scientific">Sphingomonas ginsenosidivorax</name>
    <dbReference type="NCBI Taxonomy" id="862135"/>
    <lineage>
        <taxon>Bacteria</taxon>
        <taxon>Pseudomonadati</taxon>
        <taxon>Pseudomonadota</taxon>
        <taxon>Alphaproteobacteria</taxon>
        <taxon>Sphingomonadales</taxon>
        <taxon>Sphingomonadaceae</taxon>
        <taxon>Sphingomonas</taxon>
    </lineage>
</organism>
<reference evidence="5 6" key="1">
    <citation type="journal article" date="2013" name="Antonie Van Leeuwenhoek">
        <title>Sphingomonas ginsenosidivorax sp. nov., with the ability to transform ginsenosides.</title>
        <authorList>
            <person name="Jin X.F."/>
            <person name="Kim J.K."/>
            <person name="Liu Q.M."/>
            <person name="Kang M.S."/>
            <person name="He D."/>
            <person name="Jin F.X."/>
            <person name="Kim S.C."/>
            <person name="Im W.T."/>
        </authorList>
    </citation>
    <scope>NUCLEOTIDE SEQUENCE [LARGE SCALE GENOMIC DNA]</scope>
    <source>
        <strain evidence="5 6">KHI67</strain>
    </source>
</reference>
<dbReference type="InterPro" id="IPR011042">
    <property type="entry name" value="6-blade_b-propeller_TolB-like"/>
</dbReference>
<dbReference type="PANTHER" id="PTHR10907">
    <property type="entry name" value="REGUCALCIN"/>
    <property type="match status" value="1"/>
</dbReference>
<comment type="caution">
    <text evidence="5">The sequence shown here is derived from an EMBL/GenBank/DDBJ whole genome shotgun (WGS) entry which is preliminary data.</text>
</comment>
<name>A0A5C6UK66_9SPHN</name>
<dbReference type="InterPro" id="IPR005511">
    <property type="entry name" value="SMP-30"/>
</dbReference>